<gene>
    <name evidence="1" type="ORF">NOCA280090</name>
</gene>
<protein>
    <submittedName>
        <fullName evidence="1">Uncharacterized protein</fullName>
    </submittedName>
</protein>
<reference evidence="1" key="1">
    <citation type="submission" date="2015-08" db="EMBL/GenBank/DDBJ databases">
        <authorList>
            <person name="Babu N.S."/>
            <person name="Beckwith C.J."/>
            <person name="Beseler K.G."/>
            <person name="Brison A."/>
            <person name="Carone J.V."/>
            <person name="Caskin T.P."/>
            <person name="Diamond M."/>
            <person name="Durham M.E."/>
            <person name="Foxe J.M."/>
            <person name="Go M."/>
            <person name="Henderson B.A."/>
            <person name="Jones I.B."/>
            <person name="McGettigan J.A."/>
            <person name="Micheletti S.J."/>
            <person name="Nasrallah M.E."/>
            <person name="Ortiz D."/>
            <person name="Piller C.R."/>
            <person name="Privatt S.R."/>
            <person name="Schneider S.L."/>
            <person name="Sharp S."/>
            <person name="Smith T.C."/>
            <person name="Stanton J.D."/>
            <person name="Ullery H.E."/>
            <person name="Wilson R.J."/>
            <person name="Serrano M.G."/>
            <person name="Buck G."/>
            <person name="Lee V."/>
            <person name="Wang Y."/>
            <person name="Carvalho R."/>
            <person name="Voegtly L."/>
            <person name="Shi R."/>
            <person name="Duckworth R."/>
            <person name="Johnson A."/>
            <person name="Loviza R."/>
            <person name="Walstead R."/>
            <person name="Shah Z."/>
            <person name="Kiflezghi M."/>
            <person name="Wade K."/>
            <person name="Ball S.L."/>
            <person name="Bradley K.W."/>
            <person name="Asai D.J."/>
            <person name="Bowman C.A."/>
            <person name="Russell D.A."/>
            <person name="Pope W.H."/>
            <person name="Jacobs-Sera D."/>
            <person name="Hendrix R.W."/>
            <person name="Hatfull G.F."/>
        </authorList>
    </citation>
    <scope>NUCLEOTIDE SEQUENCE</scope>
</reference>
<sequence length="139" mass="15424">MGADHMGPPWWTLWSGIQKRPPGRGPFSMPTCMRADVTNSRIRVADPGALDVVGDITWRWRRDLNPRSACTDKRFRGVLLRPLGHATAEKVTRATPGAEISRSAVPIGRMQRGCNVARRSLPRLPAADFLGVVMCDRVH</sequence>
<dbReference type="EMBL" id="CZKA01000078">
    <property type="protein sequence ID" value="CUR60670.1"/>
    <property type="molecule type" value="Genomic_DNA"/>
</dbReference>
<name>A0A2P2CF70_9ZZZZ</name>
<evidence type="ECO:0000313" key="1">
    <source>
        <dbReference type="EMBL" id="CUR60670.1"/>
    </source>
</evidence>
<proteinExistence type="predicted"/>
<dbReference type="AlphaFoldDB" id="A0A2P2CF70"/>
<accession>A0A2P2CF70</accession>
<organism evidence="1">
    <name type="scientific">metagenome</name>
    <dbReference type="NCBI Taxonomy" id="256318"/>
    <lineage>
        <taxon>unclassified sequences</taxon>
        <taxon>metagenomes</taxon>
    </lineage>
</organism>